<keyword evidence="2 4" id="KW-0808">Transferase</keyword>
<evidence type="ECO:0000313" key="4">
    <source>
        <dbReference type="EMBL" id="GBD09225.1"/>
    </source>
</evidence>
<evidence type="ECO:0000259" key="3">
    <source>
        <dbReference type="Pfam" id="PF01555"/>
    </source>
</evidence>
<organism evidence="4 5">
    <name type="scientific">Candidatus Thermoflexus japonica</name>
    <dbReference type="NCBI Taxonomy" id="2035417"/>
    <lineage>
        <taxon>Bacteria</taxon>
        <taxon>Bacillati</taxon>
        <taxon>Chloroflexota</taxon>
        <taxon>Thermoflexia</taxon>
        <taxon>Thermoflexales</taxon>
        <taxon>Thermoflexaceae</taxon>
        <taxon>Thermoflexus</taxon>
    </lineage>
</organism>
<dbReference type="EC" id="2.1.1.72" evidence="4"/>
<dbReference type="GO" id="GO:0009007">
    <property type="term" value="F:site-specific DNA-methyltransferase (adenine-specific) activity"/>
    <property type="evidence" value="ECO:0007669"/>
    <property type="project" value="UniProtKB-EC"/>
</dbReference>
<keyword evidence="1 4" id="KW-0489">Methyltransferase</keyword>
<feature type="domain" description="DNA methylase N-4/N-6" evidence="3">
    <location>
        <begin position="52"/>
        <end position="96"/>
    </location>
</feature>
<dbReference type="Pfam" id="PF01555">
    <property type="entry name" value="N6_N4_Mtase"/>
    <property type="match status" value="1"/>
</dbReference>
<name>A0A2H5Y713_9CHLR</name>
<protein>
    <submittedName>
        <fullName evidence="4">Modification methylase HindIII</fullName>
        <ecNumber evidence="4">2.1.1.72</ecNumber>
    </submittedName>
</protein>
<dbReference type="InterPro" id="IPR029063">
    <property type="entry name" value="SAM-dependent_MTases_sf"/>
</dbReference>
<dbReference type="GO" id="GO:0003677">
    <property type="term" value="F:DNA binding"/>
    <property type="evidence" value="ECO:0007669"/>
    <property type="project" value="InterPro"/>
</dbReference>
<dbReference type="InterPro" id="IPR002941">
    <property type="entry name" value="DNA_methylase_N4/N6"/>
</dbReference>
<dbReference type="Gene3D" id="3.40.50.150">
    <property type="entry name" value="Vaccinia Virus protein VP39"/>
    <property type="match status" value="2"/>
</dbReference>
<dbReference type="GO" id="GO:0008170">
    <property type="term" value="F:N-methyltransferase activity"/>
    <property type="evidence" value="ECO:0007669"/>
    <property type="project" value="InterPro"/>
</dbReference>
<evidence type="ECO:0000256" key="1">
    <source>
        <dbReference type="ARBA" id="ARBA00022603"/>
    </source>
</evidence>
<dbReference type="GO" id="GO:0032259">
    <property type="term" value="P:methylation"/>
    <property type="evidence" value="ECO:0007669"/>
    <property type="project" value="UniProtKB-KW"/>
</dbReference>
<dbReference type="AlphaFoldDB" id="A0A2H5Y713"/>
<comment type="caution">
    <text evidence="4">The sequence shown here is derived from an EMBL/GenBank/DDBJ whole genome shotgun (WGS) entry which is preliminary data.</text>
</comment>
<reference evidence="5" key="1">
    <citation type="submission" date="2017-09" db="EMBL/GenBank/DDBJ databases">
        <title>Metaegenomics of thermophilic ammonia-oxidizing enrichment culture.</title>
        <authorList>
            <person name="Kato S."/>
            <person name="Suzuki K."/>
        </authorList>
    </citation>
    <scope>NUCLEOTIDE SEQUENCE [LARGE SCALE GENOMIC DNA]</scope>
</reference>
<evidence type="ECO:0000313" key="5">
    <source>
        <dbReference type="Proteomes" id="UP000236642"/>
    </source>
</evidence>
<dbReference type="SUPFAM" id="SSF53335">
    <property type="entry name" value="S-adenosyl-L-methionine-dependent methyltransferases"/>
    <property type="match status" value="2"/>
</dbReference>
<proteinExistence type="predicted"/>
<dbReference type="EMBL" id="BEHY01000031">
    <property type="protein sequence ID" value="GBD09225.1"/>
    <property type="molecule type" value="Genomic_DNA"/>
</dbReference>
<dbReference type="Proteomes" id="UP000236642">
    <property type="component" value="Unassembled WGS sequence"/>
</dbReference>
<accession>A0A2H5Y713</accession>
<gene>
    <name evidence="4" type="primary">hindIIIM</name>
    <name evidence="4" type="ORF">HRbin22_01474</name>
</gene>
<sequence length="272" mass="31961">MRKAMKPAAIHDLDLERWEEYEDILTDSLWLLGSRANHGMHTPEYWGNFVPQIPYQAMRRFTRRGELVIDPFAGLGTTLIEAKRLGRYAIGVELVRGVAERARWLIGLEENPYGVQTELWVGDSTDPATVEHIREIMARWGFSSAQLLILHPPYHDIIRFSEDPRDLSNAPTEGAFYEAFERVVENFAPLLDRGRFLVLVIGDKYTRGEWVPLGFRTMERVLRHGFRLKSICVKDIQENRGKRGQYHLWRYRALKGNFYIFKHEYVMFFERK</sequence>
<evidence type="ECO:0000256" key="2">
    <source>
        <dbReference type="ARBA" id="ARBA00022679"/>
    </source>
</evidence>